<sequence>MPVGETAARLGLTVRTLHHWDEIGLARPAARSTAGYRLYTDDDLERLRRIVVYRELGLDLDAIRAVLDEPGGDVAAQLRVQRAQLAQRIAQLQDLDEDLERMIAAQERGILLSEDEQRATFGPGWDTNWPAEARDAYGRSPQWQQYAERSASRSADDWAAVTREVSAFDDQLGAALDAGVQPGDAAADALVDRHREVFSQYFPVTRQMQVHLGRMYAADPRFAAHYDAIRPGLAAWLRDAIEASARAHGIDPDTARWE</sequence>
<name>E8N6W8_MICTS</name>
<dbReference type="InterPro" id="IPR047057">
    <property type="entry name" value="MerR_fam"/>
</dbReference>
<evidence type="ECO:0000256" key="5">
    <source>
        <dbReference type="SAM" id="Coils"/>
    </source>
</evidence>
<evidence type="ECO:0000313" key="7">
    <source>
        <dbReference type="EMBL" id="BAJ74185.1"/>
    </source>
</evidence>
<evidence type="ECO:0000256" key="4">
    <source>
        <dbReference type="ARBA" id="ARBA00023163"/>
    </source>
</evidence>
<dbReference type="InterPro" id="IPR012925">
    <property type="entry name" value="TipAS_dom"/>
</dbReference>
<keyword evidence="5" id="KW-0175">Coiled coil</keyword>
<dbReference type="Gene3D" id="1.10.490.50">
    <property type="entry name" value="Antibiotic binding domain of TipA-like multidrug resistance regulators"/>
    <property type="match status" value="1"/>
</dbReference>
<dbReference type="GO" id="GO:0003700">
    <property type="term" value="F:DNA-binding transcription factor activity"/>
    <property type="evidence" value="ECO:0007669"/>
    <property type="project" value="InterPro"/>
</dbReference>
<dbReference type="CDD" id="cd01106">
    <property type="entry name" value="HTH_TipAL-Mta"/>
    <property type="match status" value="1"/>
</dbReference>
<evidence type="ECO:0000256" key="3">
    <source>
        <dbReference type="ARBA" id="ARBA00023125"/>
    </source>
</evidence>
<keyword evidence="2" id="KW-0805">Transcription regulation</keyword>
<reference key="2">
    <citation type="submission" date="2011-02" db="EMBL/GenBank/DDBJ databases">
        <title>Genome sequence of Microbacterium testaceum StLB037.</title>
        <authorList>
            <person name="Morohoshi T."/>
            <person name="Wang W.Z."/>
            <person name="Someya N."/>
            <person name="Ikeda T."/>
        </authorList>
    </citation>
    <scope>NUCLEOTIDE SEQUENCE</scope>
    <source>
        <strain>StLB037</strain>
    </source>
</reference>
<keyword evidence="1" id="KW-0678">Repressor</keyword>
<dbReference type="InterPro" id="IPR009061">
    <property type="entry name" value="DNA-bd_dom_put_sf"/>
</dbReference>
<dbReference type="KEGG" id="mts:MTES_1221"/>
<dbReference type="PANTHER" id="PTHR30204:SF69">
    <property type="entry name" value="MERR-FAMILY TRANSCRIPTIONAL REGULATOR"/>
    <property type="match status" value="1"/>
</dbReference>
<dbReference type="GO" id="GO:0003677">
    <property type="term" value="F:DNA binding"/>
    <property type="evidence" value="ECO:0007669"/>
    <property type="project" value="UniProtKB-KW"/>
</dbReference>
<dbReference type="SUPFAM" id="SSF46955">
    <property type="entry name" value="Putative DNA-binding domain"/>
    <property type="match status" value="1"/>
</dbReference>
<gene>
    <name evidence="7" type="ordered locus">MTES_1221</name>
</gene>
<evidence type="ECO:0000313" key="8">
    <source>
        <dbReference type="Proteomes" id="UP000008975"/>
    </source>
</evidence>
<proteinExistence type="predicted"/>
<dbReference type="InterPro" id="IPR036244">
    <property type="entry name" value="TipA-like_antibiotic-bd"/>
</dbReference>
<protein>
    <submittedName>
        <fullName evidence="7">Predicted transcriptional regulator</fullName>
    </submittedName>
</protein>
<dbReference type="HOGENOM" id="CLU_060077_0_6_11"/>
<reference evidence="7 8" key="1">
    <citation type="journal article" date="2011" name="J. Bacteriol.">
        <title>Genome sequence of Microbacterium testaceum StLB037, an N-acylhomoserine lactone-degrading bacterium isolated from potato leaves.</title>
        <authorList>
            <person name="Morohoshi T."/>
            <person name="Wang W.-Z."/>
            <person name="Someya N."/>
            <person name="Ikeda T."/>
        </authorList>
    </citation>
    <scope>NUCLEOTIDE SEQUENCE [LARGE SCALE GENOMIC DNA]</scope>
    <source>
        <strain evidence="7 8">StLB037</strain>
    </source>
</reference>
<feature type="domain" description="HTH merR-type" evidence="6">
    <location>
        <begin position="1"/>
        <end position="69"/>
    </location>
</feature>
<evidence type="ECO:0000259" key="6">
    <source>
        <dbReference type="PROSITE" id="PS50937"/>
    </source>
</evidence>
<keyword evidence="3" id="KW-0238">DNA-binding</keyword>
<dbReference type="Pfam" id="PF13411">
    <property type="entry name" value="MerR_1"/>
    <property type="match status" value="1"/>
</dbReference>
<dbReference type="AlphaFoldDB" id="E8N6W8"/>
<evidence type="ECO:0000256" key="2">
    <source>
        <dbReference type="ARBA" id="ARBA00023015"/>
    </source>
</evidence>
<dbReference type="InterPro" id="IPR000551">
    <property type="entry name" value="MerR-type_HTH_dom"/>
</dbReference>
<dbReference type="Gene3D" id="1.10.1660.10">
    <property type="match status" value="1"/>
</dbReference>
<dbReference type="Pfam" id="PF07739">
    <property type="entry name" value="TipAS"/>
    <property type="match status" value="1"/>
</dbReference>
<feature type="coiled-coil region" evidence="5">
    <location>
        <begin position="75"/>
        <end position="102"/>
    </location>
</feature>
<dbReference type="Proteomes" id="UP000008975">
    <property type="component" value="Chromosome"/>
</dbReference>
<dbReference type="EMBL" id="AP012052">
    <property type="protein sequence ID" value="BAJ74185.1"/>
    <property type="molecule type" value="Genomic_DNA"/>
</dbReference>
<dbReference type="SUPFAM" id="SSF89082">
    <property type="entry name" value="Antibiotic binding domain of TipA-like multidrug resistance regulators"/>
    <property type="match status" value="1"/>
</dbReference>
<dbReference type="SMART" id="SM00422">
    <property type="entry name" value="HTH_MERR"/>
    <property type="match status" value="1"/>
</dbReference>
<dbReference type="eggNOG" id="COG0789">
    <property type="taxonomic scope" value="Bacteria"/>
</dbReference>
<organism evidence="7 8">
    <name type="scientific">Microbacterium testaceum (strain StLB037)</name>
    <dbReference type="NCBI Taxonomy" id="979556"/>
    <lineage>
        <taxon>Bacteria</taxon>
        <taxon>Bacillati</taxon>
        <taxon>Actinomycetota</taxon>
        <taxon>Actinomycetes</taxon>
        <taxon>Micrococcales</taxon>
        <taxon>Microbacteriaceae</taxon>
        <taxon>Microbacterium</taxon>
    </lineage>
</organism>
<evidence type="ECO:0000256" key="1">
    <source>
        <dbReference type="ARBA" id="ARBA00022491"/>
    </source>
</evidence>
<dbReference type="PROSITE" id="PS50937">
    <property type="entry name" value="HTH_MERR_2"/>
    <property type="match status" value="1"/>
</dbReference>
<dbReference type="STRING" id="979556.MTES_1221"/>
<accession>E8N6W8</accession>
<keyword evidence="4" id="KW-0804">Transcription</keyword>
<dbReference type="PANTHER" id="PTHR30204">
    <property type="entry name" value="REDOX-CYCLING DRUG-SENSING TRANSCRIPTIONAL ACTIVATOR SOXR"/>
    <property type="match status" value="1"/>
</dbReference>